<comment type="catalytic activity">
    <reaction evidence="3">
        <text>2 GTP = 3',3'-c-di-GMP + 2 diphosphate</text>
        <dbReference type="Rhea" id="RHEA:24898"/>
        <dbReference type="ChEBI" id="CHEBI:33019"/>
        <dbReference type="ChEBI" id="CHEBI:37565"/>
        <dbReference type="ChEBI" id="CHEBI:58805"/>
        <dbReference type="EC" id="2.7.7.65"/>
    </reaction>
</comment>
<keyword evidence="4" id="KW-0472">Membrane</keyword>
<organism evidence="6 7">
    <name type="scientific">Hydrogenovibrio thermophilus</name>
    <dbReference type="NCBI Taxonomy" id="265883"/>
    <lineage>
        <taxon>Bacteria</taxon>
        <taxon>Pseudomonadati</taxon>
        <taxon>Pseudomonadota</taxon>
        <taxon>Gammaproteobacteria</taxon>
        <taxon>Thiotrichales</taxon>
        <taxon>Piscirickettsiaceae</taxon>
        <taxon>Hydrogenovibrio</taxon>
    </lineage>
</organism>
<evidence type="ECO:0000256" key="2">
    <source>
        <dbReference type="ARBA" id="ARBA00012528"/>
    </source>
</evidence>
<dbReference type="PROSITE" id="PS50887">
    <property type="entry name" value="GGDEF"/>
    <property type="match status" value="1"/>
</dbReference>
<evidence type="ECO:0000259" key="5">
    <source>
        <dbReference type="PROSITE" id="PS50887"/>
    </source>
</evidence>
<dbReference type="EC" id="2.7.7.65" evidence="2"/>
<dbReference type="KEGG" id="htr:EPV75_00250"/>
<dbReference type="Pfam" id="PF00990">
    <property type="entry name" value="GGDEF"/>
    <property type="match status" value="1"/>
</dbReference>
<sequence>MTRKKFFNADNLLIAIALTSIIVLVFTLVSVSKKMTTETLDEASHVINTQYQKLHNLLNLQLYGQKRNINLSLMLLLDDAFARDEAMMAFYQDGSNYVKYRDQLAKLIGQNEQEWYQGIQSLARAADPLQESIAELALEGQIEKGKDILANEGMQQLSEFGQRINDFSRFQSQQTQKLISQSRRNIDQTMHQIVLVATLLVLVSFFFAYLMARRFHMMNLRLKVANDSLEKKVKHRTQRLTEAQSDLLEKNRILERLSTTDALTQLHNRLKIERILETLQTRYETNQRLYTILFIDIDFFKSINDSFGHHSGDLVLKDMARCLRNTFTEKSHIGRWGGEEFIVILEEIDAHQAVLLAEECRQKVQAHEFPVSRPITVSIGLATIEHGETTSEVIHLADMALYDSKHAGRNRVTVYSKEA</sequence>
<dbReference type="RefSeq" id="WP_127118995.1">
    <property type="nucleotide sequence ID" value="NZ_CP035033.1"/>
</dbReference>
<keyword evidence="4" id="KW-0812">Transmembrane</keyword>
<evidence type="ECO:0000256" key="4">
    <source>
        <dbReference type="SAM" id="Phobius"/>
    </source>
</evidence>
<dbReference type="EMBL" id="CP035033">
    <property type="protein sequence ID" value="QAB14212.1"/>
    <property type="molecule type" value="Genomic_DNA"/>
</dbReference>
<dbReference type="NCBIfam" id="TIGR00254">
    <property type="entry name" value="GGDEF"/>
    <property type="match status" value="1"/>
</dbReference>
<evidence type="ECO:0000256" key="3">
    <source>
        <dbReference type="ARBA" id="ARBA00034247"/>
    </source>
</evidence>
<keyword evidence="4" id="KW-1133">Transmembrane helix</keyword>
<dbReference type="InterPro" id="IPR043128">
    <property type="entry name" value="Rev_trsase/Diguanyl_cyclase"/>
</dbReference>
<dbReference type="PANTHER" id="PTHR45138:SF9">
    <property type="entry name" value="DIGUANYLATE CYCLASE DGCM-RELATED"/>
    <property type="match status" value="1"/>
</dbReference>
<proteinExistence type="predicted"/>
<feature type="domain" description="GGDEF" evidence="5">
    <location>
        <begin position="288"/>
        <end position="417"/>
    </location>
</feature>
<dbReference type="CDD" id="cd01949">
    <property type="entry name" value="GGDEF"/>
    <property type="match status" value="1"/>
</dbReference>
<dbReference type="GO" id="GO:0052621">
    <property type="term" value="F:diguanylate cyclase activity"/>
    <property type="evidence" value="ECO:0007669"/>
    <property type="project" value="UniProtKB-EC"/>
</dbReference>
<dbReference type="InterPro" id="IPR000160">
    <property type="entry name" value="GGDEF_dom"/>
</dbReference>
<name>A0A451G429_9GAMM</name>
<accession>A0A451G429</accession>
<protein>
    <recommendedName>
        <fullName evidence="2">diguanylate cyclase</fullName>
        <ecNumber evidence="2">2.7.7.65</ecNumber>
    </recommendedName>
</protein>
<dbReference type="SMART" id="SM00267">
    <property type="entry name" value="GGDEF"/>
    <property type="match status" value="1"/>
</dbReference>
<dbReference type="Gene3D" id="3.30.70.270">
    <property type="match status" value="1"/>
</dbReference>
<evidence type="ECO:0000313" key="7">
    <source>
        <dbReference type="Proteomes" id="UP000285478"/>
    </source>
</evidence>
<dbReference type="PANTHER" id="PTHR45138">
    <property type="entry name" value="REGULATORY COMPONENTS OF SENSORY TRANSDUCTION SYSTEM"/>
    <property type="match status" value="1"/>
</dbReference>
<dbReference type="AlphaFoldDB" id="A0A451G429"/>
<dbReference type="InterPro" id="IPR029787">
    <property type="entry name" value="Nucleotide_cyclase"/>
</dbReference>
<reference evidence="6 7" key="1">
    <citation type="journal article" date="2018" name="Environ. Microbiol.">
        <title>Genomes of ubiquitous marine and hypersaline Hydrogenovibrio, Thiomicrorhabdus and Thiomicrospira spp. encode a diversity of mechanisms to sustain chemolithoautotrophy in heterogeneous environments.</title>
        <authorList>
            <person name="Scott K.M."/>
            <person name="Williams J."/>
            <person name="Porter C.M.B."/>
            <person name="Russel S."/>
            <person name="Harmer T.L."/>
            <person name="Paul J.H."/>
            <person name="Antonen K.M."/>
            <person name="Bridges M.K."/>
            <person name="Camper G.J."/>
            <person name="Campla C.K."/>
            <person name="Casella L.G."/>
            <person name="Chase E."/>
            <person name="Conrad J.W."/>
            <person name="Cruz M.C."/>
            <person name="Dunlap D.S."/>
            <person name="Duran L."/>
            <person name="Fahsbender E.M."/>
            <person name="Goldsmith D.B."/>
            <person name="Keeley R.F."/>
            <person name="Kondoff M.R."/>
            <person name="Kussy B.I."/>
            <person name="Lane M.K."/>
            <person name="Lawler S."/>
            <person name="Leigh B.A."/>
            <person name="Lewis C."/>
            <person name="Lostal L.M."/>
            <person name="Marking D."/>
            <person name="Mancera P.A."/>
            <person name="McClenthan E.C."/>
            <person name="McIntyre E.A."/>
            <person name="Mine J.A."/>
            <person name="Modi S."/>
            <person name="Moore B.D."/>
            <person name="Morgan W.A."/>
            <person name="Nelson K.M."/>
            <person name="Nguyen K.N."/>
            <person name="Ogburn N."/>
            <person name="Parrino D.G."/>
            <person name="Pedapudi A.D."/>
            <person name="Pelham R.P."/>
            <person name="Preece A.M."/>
            <person name="Rampersad E.A."/>
            <person name="Richardson J.C."/>
            <person name="Rodgers C.M."/>
            <person name="Schaffer B.L."/>
            <person name="Sheridan N.E."/>
            <person name="Solone M.R."/>
            <person name="Staley Z.R."/>
            <person name="Tabuchi M."/>
            <person name="Waide R.J."/>
            <person name="Wanjugi P.W."/>
            <person name="Young S."/>
            <person name="Clum A."/>
            <person name="Daum C."/>
            <person name="Huntemann M."/>
            <person name="Ivanova N."/>
            <person name="Kyrpides N."/>
            <person name="Mikhailova N."/>
            <person name="Palaniappan K."/>
            <person name="Pillay M."/>
            <person name="Reddy T.B.K."/>
            <person name="Shapiro N."/>
            <person name="Stamatis D."/>
            <person name="Varghese N."/>
            <person name="Woyke T."/>
            <person name="Boden R."/>
            <person name="Freyermuth S.K."/>
            <person name="Kerfeld C.A."/>
        </authorList>
    </citation>
    <scope>NUCLEOTIDE SEQUENCE [LARGE SCALE GENOMIC DNA]</scope>
    <source>
        <strain evidence="6 7">JR-2</strain>
    </source>
</reference>
<feature type="transmembrane region" description="Helical" evidence="4">
    <location>
        <begin position="193"/>
        <end position="212"/>
    </location>
</feature>
<gene>
    <name evidence="6" type="ORF">EPV75_00250</name>
</gene>
<evidence type="ECO:0000313" key="6">
    <source>
        <dbReference type="EMBL" id="QAB14212.1"/>
    </source>
</evidence>
<keyword evidence="7" id="KW-1185">Reference proteome</keyword>
<dbReference type="InterPro" id="IPR050469">
    <property type="entry name" value="Diguanylate_Cyclase"/>
</dbReference>
<dbReference type="Proteomes" id="UP000285478">
    <property type="component" value="Chromosome"/>
</dbReference>
<feature type="transmembrane region" description="Helical" evidence="4">
    <location>
        <begin position="12"/>
        <end position="31"/>
    </location>
</feature>
<comment type="cofactor">
    <cofactor evidence="1">
        <name>Mg(2+)</name>
        <dbReference type="ChEBI" id="CHEBI:18420"/>
    </cofactor>
</comment>
<evidence type="ECO:0000256" key="1">
    <source>
        <dbReference type="ARBA" id="ARBA00001946"/>
    </source>
</evidence>
<dbReference type="SUPFAM" id="SSF55073">
    <property type="entry name" value="Nucleotide cyclase"/>
    <property type="match status" value="1"/>
</dbReference>
<dbReference type="FunFam" id="3.30.70.270:FF:000001">
    <property type="entry name" value="Diguanylate cyclase domain protein"/>
    <property type="match status" value="1"/>
</dbReference>